<dbReference type="EMBL" id="FNAV01000057">
    <property type="protein sequence ID" value="SDF70399.1"/>
    <property type="molecule type" value="Genomic_DNA"/>
</dbReference>
<organism evidence="2 3">
    <name type="scientific">Salipiger thiooxidans</name>
    <dbReference type="NCBI Taxonomy" id="282683"/>
    <lineage>
        <taxon>Bacteria</taxon>
        <taxon>Pseudomonadati</taxon>
        <taxon>Pseudomonadota</taxon>
        <taxon>Alphaproteobacteria</taxon>
        <taxon>Rhodobacterales</taxon>
        <taxon>Roseobacteraceae</taxon>
        <taxon>Salipiger</taxon>
    </lineage>
</organism>
<dbReference type="STRING" id="282683.SAMN04488105_1572"/>
<proteinExistence type="predicted"/>
<gene>
    <name evidence="2" type="ORF">SAMN04488105_1572</name>
</gene>
<dbReference type="PANTHER" id="PTHR35004:SF7">
    <property type="entry name" value="INTEGRASE PROTEIN"/>
    <property type="match status" value="1"/>
</dbReference>
<dbReference type="PROSITE" id="PS50994">
    <property type="entry name" value="INTEGRASE"/>
    <property type="match status" value="1"/>
</dbReference>
<evidence type="ECO:0000313" key="3">
    <source>
        <dbReference type="Proteomes" id="UP000198994"/>
    </source>
</evidence>
<dbReference type="GO" id="GO:0003676">
    <property type="term" value="F:nucleic acid binding"/>
    <property type="evidence" value="ECO:0007669"/>
    <property type="project" value="InterPro"/>
</dbReference>
<dbReference type="Gene3D" id="3.30.420.10">
    <property type="entry name" value="Ribonuclease H-like superfamily/Ribonuclease H"/>
    <property type="match status" value="1"/>
</dbReference>
<dbReference type="Proteomes" id="UP000198994">
    <property type="component" value="Unassembled WGS sequence"/>
</dbReference>
<keyword evidence="3" id="KW-1185">Reference proteome</keyword>
<sequence length="543" mass="61900">MANRGIRIPAETLLALRTRLAGLPPRSAARREEVGRIAGLFGVSPSTVYRALKSLHQPKGLRRSDRGKPRGIQERDLARYCEIIAALKMRTSNRKGRHLSTTRAIELLEEHGVQTPEGHVQPPKGLLKRSTVNRWLKDWGYDQPRMTRAAPAARFEARHSNACWQFDISPSDLKHIAQPAWLDPKRGQPTMMLYSVVDDRSGTSYQEYRCVYGEDAESALRFLFNAMSPKEDTEFQGIPGMIYLDNGPVAKSLVFQTVMERLGVEWKTHMPAGSDGARVTARSKGKVERPFRTVKEAHETLYHFHEPETEAEANLWLRNFINKYNDKPHRREPHSRIEDWVANLPETGIREMCSWERFCAFAREPERRKVAADAHVSIDGAFYEVDGDLAGEEVLLWWGLFDHELFVEWQDKRYGPYRPEGGPIPLHRYRKRKSSPREKRAEAVAKLAEQISLPRAALGGSGLDAAPAEIVPLPKVRFSDPDPWGQISYENALSARRAISYLLDRPLAELSQEDRAFIGDLVGRTLNKAEIEAAIKQRFRREQ</sequence>
<accession>A0A1G7NAJ1</accession>
<dbReference type="InterPro" id="IPR036397">
    <property type="entry name" value="RNaseH_sf"/>
</dbReference>
<reference evidence="3" key="1">
    <citation type="submission" date="2016-10" db="EMBL/GenBank/DDBJ databases">
        <authorList>
            <person name="Varghese N."/>
            <person name="Submissions S."/>
        </authorList>
    </citation>
    <scope>NUCLEOTIDE SEQUENCE [LARGE SCALE GENOMIC DNA]</scope>
    <source>
        <strain evidence="3">DSM 10146</strain>
    </source>
</reference>
<evidence type="ECO:0000259" key="1">
    <source>
        <dbReference type="PROSITE" id="PS50994"/>
    </source>
</evidence>
<dbReference type="InterPro" id="IPR012337">
    <property type="entry name" value="RNaseH-like_sf"/>
</dbReference>
<feature type="domain" description="Integrase catalytic" evidence="1">
    <location>
        <begin position="147"/>
        <end position="344"/>
    </location>
</feature>
<dbReference type="GO" id="GO:0015074">
    <property type="term" value="P:DNA integration"/>
    <property type="evidence" value="ECO:0007669"/>
    <property type="project" value="InterPro"/>
</dbReference>
<dbReference type="PANTHER" id="PTHR35004">
    <property type="entry name" value="TRANSPOSASE RV3428C-RELATED"/>
    <property type="match status" value="1"/>
</dbReference>
<dbReference type="SUPFAM" id="SSF53098">
    <property type="entry name" value="Ribonuclease H-like"/>
    <property type="match status" value="1"/>
</dbReference>
<dbReference type="AlphaFoldDB" id="A0A1G7NAJ1"/>
<name>A0A1G7NAJ1_9RHOB</name>
<dbReference type="InterPro" id="IPR001584">
    <property type="entry name" value="Integrase_cat-core"/>
</dbReference>
<protein>
    <submittedName>
        <fullName evidence="2">Integrase core domain-containing protein</fullName>
    </submittedName>
</protein>
<evidence type="ECO:0000313" key="2">
    <source>
        <dbReference type="EMBL" id="SDF70399.1"/>
    </source>
</evidence>